<dbReference type="EMBL" id="MF417928">
    <property type="protein sequence ID" value="ASN71559.1"/>
    <property type="molecule type" value="Genomic_DNA"/>
</dbReference>
<gene>
    <name evidence="12" type="ORF">10S8_3</name>
</gene>
<evidence type="ECO:0000256" key="7">
    <source>
        <dbReference type="ARBA" id="ARBA00023172"/>
    </source>
</evidence>
<organism evidence="12">
    <name type="scientific">uncultured Caudovirales phage</name>
    <dbReference type="NCBI Taxonomy" id="2100421"/>
    <lineage>
        <taxon>Viruses</taxon>
        <taxon>Duplodnaviria</taxon>
        <taxon>Heunggongvirae</taxon>
        <taxon>Uroviricota</taxon>
        <taxon>Caudoviricetes</taxon>
        <taxon>Peduoviridae</taxon>
        <taxon>Maltschvirus</taxon>
        <taxon>Maltschvirus maltsch</taxon>
    </lineage>
</organism>
<keyword evidence="6 9" id="KW-0238">DNA-binding</keyword>
<evidence type="ECO:0000256" key="1">
    <source>
        <dbReference type="ARBA" id="ARBA00008857"/>
    </source>
</evidence>
<evidence type="ECO:0000313" key="12">
    <source>
        <dbReference type="EMBL" id="ASN71559.1"/>
    </source>
</evidence>
<dbReference type="InterPro" id="IPR013762">
    <property type="entry name" value="Integrase-like_cat_sf"/>
</dbReference>
<evidence type="ECO:0000256" key="5">
    <source>
        <dbReference type="ARBA" id="ARBA00022908"/>
    </source>
</evidence>
<evidence type="ECO:0000256" key="4">
    <source>
        <dbReference type="ARBA" id="ARBA00022801"/>
    </source>
</evidence>
<dbReference type="InterPro" id="IPR002104">
    <property type="entry name" value="Integrase_catalytic"/>
</dbReference>
<dbReference type="Gene3D" id="1.10.443.10">
    <property type="entry name" value="Intergrase catalytic core"/>
    <property type="match status" value="1"/>
</dbReference>
<dbReference type="InterPro" id="IPR044068">
    <property type="entry name" value="CB"/>
</dbReference>
<dbReference type="Pfam" id="PF00589">
    <property type="entry name" value="Phage_integrase"/>
    <property type="match status" value="1"/>
</dbReference>
<evidence type="ECO:0000256" key="9">
    <source>
        <dbReference type="PROSITE-ProRule" id="PRU01248"/>
    </source>
</evidence>
<dbReference type="InterPro" id="IPR011010">
    <property type="entry name" value="DNA_brk_join_enz"/>
</dbReference>
<evidence type="ECO:0000259" key="11">
    <source>
        <dbReference type="PROSITE" id="PS51900"/>
    </source>
</evidence>
<feature type="domain" description="Core-binding (CB)" evidence="11">
    <location>
        <begin position="54"/>
        <end position="144"/>
    </location>
</feature>
<dbReference type="InterPro" id="IPR004107">
    <property type="entry name" value="Integrase_SAM-like_N"/>
</dbReference>
<keyword evidence="8" id="KW-1179">Viral genome integration</keyword>
<evidence type="ECO:0000256" key="8">
    <source>
        <dbReference type="ARBA" id="ARBA00023195"/>
    </source>
</evidence>
<dbReference type="GO" id="GO:0075713">
    <property type="term" value="P:establishment of integrated proviral latency"/>
    <property type="evidence" value="ECO:0007669"/>
    <property type="project" value="UniProtKB-KW"/>
</dbReference>
<keyword evidence="4" id="KW-0378">Hydrolase</keyword>
<dbReference type="PROSITE" id="PS51900">
    <property type="entry name" value="CB"/>
    <property type="match status" value="1"/>
</dbReference>
<keyword evidence="3" id="KW-0808">Transferase</keyword>
<proteinExistence type="inferred from homology"/>
<dbReference type="InterPro" id="IPR010998">
    <property type="entry name" value="Integrase_recombinase_N"/>
</dbReference>
<dbReference type="GO" id="GO:0016740">
    <property type="term" value="F:transferase activity"/>
    <property type="evidence" value="ECO:0007669"/>
    <property type="project" value="UniProtKB-KW"/>
</dbReference>
<evidence type="ECO:0000256" key="6">
    <source>
        <dbReference type="ARBA" id="ARBA00023125"/>
    </source>
</evidence>
<dbReference type="GO" id="GO:0015074">
    <property type="term" value="P:DNA integration"/>
    <property type="evidence" value="ECO:0007669"/>
    <property type="project" value="UniProtKB-KW"/>
</dbReference>
<sequence>MNGQTVKAQVINNIIVAMAGHVAKEVLDILHQVIIKEFVNVNMEEITTLPVEYQNDMDQKNKYIIQLFIVKKKIKDNTKEAYLGAVKRLITLIDKPLDKIEESDISYYLSWYEKRNVNVGGKKNQAVTVNNERRFLSAFFTWMRKEKLIGENPVEATDPLKTVRKPIDYFKPEEMAKMRDACKKPRERALIEVLRSTGARVGELVDITIDQIDWRTGDIVILGEKNDKYQPIFLDDEARYYYRQYLDSRSDDSPYMFPQCRESHEKLSTSGIRSILKTIGNRAKLKCRVYPHKMRKTLGMSLKNKGVDIGTIQEILRHSSPSVTAIYYAQSTPDTLRNVRERCSA</sequence>
<keyword evidence="5" id="KW-0229">DNA integration</keyword>
<dbReference type="GO" id="GO:0003677">
    <property type="term" value="F:DNA binding"/>
    <property type="evidence" value="ECO:0007669"/>
    <property type="project" value="UniProtKB-UniRule"/>
</dbReference>
<reference evidence="12" key="1">
    <citation type="submission" date="2017-06" db="EMBL/GenBank/DDBJ databases">
        <title>Novel phages from South African skin metaviromes.</title>
        <authorList>
            <person name="van Zyl L.J."/>
            <person name="Abrahams Y."/>
            <person name="Stander E.A."/>
            <person name="Kirby B.M."/>
            <person name="Clavaud C."/>
            <person name="Farcet C."/>
            <person name="Breton L."/>
            <person name="Trindade M.I."/>
        </authorList>
    </citation>
    <scope>NUCLEOTIDE SEQUENCE</scope>
</reference>
<dbReference type="PANTHER" id="PTHR30349:SF41">
    <property type="entry name" value="INTEGRASE_RECOMBINASE PROTEIN MJ0367-RELATED"/>
    <property type="match status" value="1"/>
</dbReference>
<dbReference type="InterPro" id="IPR050090">
    <property type="entry name" value="Tyrosine_recombinase_XerCD"/>
</dbReference>
<keyword evidence="7" id="KW-0233">DNA recombination</keyword>
<accession>A0A2H4JAA2</accession>
<evidence type="ECO:0000256" key="3">
    <source>
        <dbReference type="ARBA" id="ARBA00022679"/>
    </source>
</evidence>
<dbReference type="Gene3D" id="1.10.150.130">
    <property type="match status" value="1"/>
</dbReference>
<comment type="similarity">
    <text evidence="1">Belongs to the 'phage' integrase family.</text>
</comment>
<dbReference type="GO" id="GO:0006310">
    <property type="term" value="P:DNA recombination"/>
    <property type="evidence" value="ECO:0007669"/>
    <property type="project" value="UniProtKB-KW"/>
</dbReference>
<dbReference type="PANTHER" id="PTHR30349">
    <property type="entry name" value="PHAGE INTEGRASE-RELATED"/>
    <property type="match status" value="1"/>
</dbReference>
<feature type="domain" description="Tyr recombinase" evidence="10">
    <location>
        <begin position="165"/>
        <end position="341"/>
    </location>
</feature>
<keyword evidence="8" id="KW-1160">Virus entry into host cell</keyword>
<name>A0A2H4JAA2_9CAUD</name>
<dbReference type="Pfam" id="PF13495">
    <property type="entry name" value="Phage_int_SAM_4"/>
    <property type="match status" value="1"/>
</dbReference>
<dbReference type="SUPFAM" id="SSF56349">
    <property type="entry name" value="DNA breaking-rejoining enzymes"/>
    <property type="match status" value="1"/>
</dbReference>
<dbReference type="GO" id="GO:0016787">
    <property type="term" value="F:hydrolase activity"/>
    <property type="evidence" value="ECO:0007669"/>
    <property type="project" value="UniProtKB-KW"/>
</dbReference>
<evidence type="ECO:0000256" key="2">
    <source>
        <dbReference type="ARBA" id="ARBA00016082"/>
    </source>
</evidence>
<protein>
    <recommendedName>
        <fullName evidence="2">Integrase</fullName>
    </recommendedName>
</protein>
<evidence type="ECO:0000259" key="10">
    <source>
        <dbReference type="PROSITE" id="PS51898"/>
    </source>
</evidence>
<dbReference type="PROSITE" id="PS51898">
    <property type="entry name" value="TYR_RECOMBINASE"/>
    <property type="match status" value="1"/>
</dbReference>
<dbReference type="GO" id="GO:0044826">
    <property type="term" value="P:viral genome integration into host DNA"/>
    <property type="evidence" value="ECO:0007669"/>
    <property type="project" value="UniProtKB-KW"/>
</dbReference>
<dbReference type="CDD" id="cd00397">
    <property type="entry name" value="DNA_BRE_C"/>
    <property type="match status" value="1"/>
</dbReference>